<dbReference type="InterPro" id="IPR036465">
    <property type="entry name" value="vWFA_dom_sf"/>
</dbReference>
<dbReference type="SUPFAM" id="SSF53300">
    <property type="entry name" value="vWA-like"/>
    <property type="match status" value="1"/>
</dbReference>
<dbReference type="Pfam" id="PF05762">
    <property type="entry name" value="VWA_CoxE"/>
    <property type="match status" value="1"/>
</dbReference>
<reference evidence="3 4" key="1">
    <citation type="submission" date="2023-10" db="EMBL/GenBank/DDBJ databases">
        <title>Development of a sustainable strategy for remediation of hydrocarbon-contaminated territories based on the waste exchange concept.</title>
        <authorList>
            <person name="Krivoruchko A."/>
        </authorList>
    </citation>
    <scope>NUCLEOTIDE SEQUENCE [LARGE SCALE GENOMIC DNA]</scope>
    <source>
        <strain evidence="3 4">IEGM 1322</strain>
    </source>
</reference>
<sequence>MLGDASAGALGELDGAAAEQNAALEWLYHRDPSRRAHGIREGQSSAVPPRSRPEVTVRRETGTGSSPVTAVDWLDDIHRLFPKETVQRLERDAVERYEITEVITDPVALARIEPSASLLRAVLRTKHLMEPHVLELAKNAVDKVVRELIEKLSVDVRQSFHGTRNRRRTVHRTASNFDFAATVRANLKHWSSETERITIQRPLFTSRTRRHLDVWTLILLVDQSGSMVDSVIHSAVTAACFWNIPGLRTHLVAYDTEVVDLTSEVLDPVELLMGVQLGGGTDGTRAVDYAAQLIDTPRRTIVAVISDLYEGGNADRFVRSITRLTDDGVRVLALAALDESGEPNYDREIGRRLSRAGVHVGAMTPAGLAEFVAECIR</sequence>
<feature type="region of interest" description="Disordered" evidence="1">
    <location>
        <begin position="37"/>
        <end position="64"/>
    </location>
</feature>
<dbReference type="InterPro" id="IPR002035">
    <property type="entry name" value="VWF_A"/>
</dbReference>
<dbReference type="Proteomes" id="UP001185899">
    <property type="component" value="Unassembled WGS sequence"/>
</dbReference>
<dbReference type="Gene3D" id="3.40.50.410">
    <property type="entry name" value="von Willebrand factor, type A domain"/>
    <property type="match status" value="1"/>
</dbReference>
<name>A0ABU4B198_9NOCA</name>
<protein>
    <submittedName>
        <fullName evidence="3">VWA domain-containing protein</fullName>
    </submittedName>
</protein>
<dbReference type="SMART" id="SM00327">
    <property type="entry name" value="VWA"/>
    <property type="match status" value="1"/>
</dbReference>
<feature type="compositionally biased region" description="Basic and acidic residues" evidence="1">
    <location>
        <begin position="51"/>
        <end position="61"/>
    </location>
</feature>
<gene>
    <name evidence="3" type="ORF">R3P95_16940</name>
</gene>
<evidence type="ECO:0000259" key="2">
    <source>
        <dbReference type="SMART" id="SM00327"/>
    </source>
</evidence>
<keyword evidence="4" id="KW-1185">Reference proteome</keyword>
<dbReference type="InterPro" id="IPR008912">
    <property type="entry name" value="Uncharacterised_CoxE"/>
</dbReference>
<evidence type="ECO:0000313" key="3">
    <source>
        <dbReference type="EMBL" id="MDV6232239.1"/>
    </source>
</evidence>
<feature type="domain" description="VWFA" evidence="2">
    <location>
        <begin position="214"/>
        <end position="373"/>
    </location>
</feature>
<comment type="caution">
    <text evidence="3">The sequence shown here is derived from an EMBL/GenBank/DDBJ whole genome shotgun (WGS) entry which is preliminary data.</text>
</comment>
<dbReference type="PANTHER" id="PTHR30634:SF16">
    <property type="entry name" value="OUTER-MEMBRANE LIPOPROTEIN LOLB"/>
    <property type="match status" value="1"/>
</dbReference>
<dbReference type="EMBL" id="JAWLKE010000006">
    <property type="protein sequence ID" value="MDV6232239.1"/>
    <property type="molecule type" value="Genomic_DNA"/>
</dbReference>
<evidence type="ECO:0000256" key="1">
    <source>
        <dbReference type="SAM" id="MobiDB-lite"/>
    </source>
</evidence>
<evidence type="ECO:0000313" key="4">
    <source>
        <dbReference type="Proteomes" id="UP001185899"/>
    </source>
</evidence>
<dbReference type="RefSeq" id="WP_269594766.1">
    <property type="nucleotide sequence ID" value="NZ_JAWLKE010000006.1"/>
</dbReference>
<proteinExistence type="predicted"/>
<accession>A0ABU4B198</accession>
<dbReference type="InterPro" id="IPR050458">
    <property type="entry name" value="LolB"/>
</dbReference>
<organism evidence="3 4">
    <name type="scientific">Rhodococcus cercidiphylli</name>
    <dbReference type="NCBI Taxonomy" id="489916"/>
    <lineage>
        <taxon>Bacteria</taxon>
        <taxon>Bacillati</taxon>
        <taxon>Actinomycetota</taxon>
        <taxon>Actinomycetes</taxon>
        <taxon>Mycobacteriales</taxon>
        <taxon>Nocardiaceae</taxon>
        <taxon>Rhodococcus</taxon>
    </lineage>
</organism>
<dbReference type="PANTHER" id="PTHR30634">
    <property type="entry name" value="OUTER MEMBRANE LOLAB LIPOPROTEIN INSERTION APPARATUS"/>
    <property type="match status" value="1"/>
</dbReference>